<keyword evidence="2" id="KW-1185">Reference proteome</keyword>
<gene>
    <name evidence="1" type="ORF">SSSM7_049</name>
</gene>
<organism evidence="1 2">
    <name type="scientific">Synechococcus phage S-SSM7</name>
    <dbReference type="NCBI Taxonomy" id="445686"/>
    <lineage>
        <taxon>Viruses</taxon>
        <taxon>Duplodnaviria</taxon>
        <taxon>Heunggongvirae</taxon>
        <taxon>Uroviricota</taxon>
        <taxon>Caudoviricetes</taxon>
        <taxon>Pantevenvirales</taxon>
        <taxon>Kyanoviridae</taxon>
        <taxon>Lipsvirus</taxon>
        <taxon>Lipsvirus ssm7</taxon>
    </lineage>
</organism>
<evidence type="ECO:0000313" key="1">
    <source>
        <dbReference type="EMBL" id="ADO98115.1"/>
    </source>
</evidence>
<reference evidence="1 2" key="1">
    <citation type="journal article" date="2010" name="Environ. Microbiol.">
        <title>Genomic analysis of oceanic cyanobacterial myoviruses compared with T4-like myoviruses from diverse hosts and environments.</title>
        <authorList>
            <person name="Sullivan M.B."/>
            <person name="Huang K.H."/>
            <person name="Ignacio-Espinoza J.C."/>
            <person name="Berlin A.M."/>
            <person name="Kelly L."/>
            <person name="Weigele P.R."/>
            <person name="DeFrancesco A.S."/>
            <person name="Kern S.E."/>
            <person name="Thompson L.R."/>
            <person name="Young S."/>
            <person name="Yandava C."/>
            <person name="Fu R."/>
            <person name="Krastins B."/>
            <person name="Chase M."/>
            <person name="Sarracino D."/>
            <person name="Osburne M.S."/>
            <person name="Henn M.R."/>
            <person name="Chisholm S.W."/>
        </authorList>
    </citation>
    <scope>NUCLEOTIDE SEQUENCE [LARGE SCALE GENOMIC DNA]</scope>
    <source>
        <strain evidence="1">8109-3</strain>
    </source>
</reference>
<sequence>MYHINVTLTDKQFNLLSEALFFYSEEKDDDNLSNSIEELEDLIDISTTKVKRNRQFLNPDCDI</sequence>
<evidence type="ECO:0000313" key="2">
    <source>
        <dbReference type="Proteomes" id="UP000006527"/>
    </source>
</evidence>
<dbReference type="RefSeq" id="YP_004324102.1">
    <property type="nucleotide sequence ID" value="NC_015287.1"/>
</dbReference>
<name>E3SKW7_9CAUD</name>
<dbReference type="KEGG" id="vg:10328618"/>
<accession>E3SKW7</accession>
<proteinExistence type="predicted"/>
<protein>
    <submittedName>
        <fullName evidence="1">Uncharacterized protein</fullName>
    </submittedName>
</protein>
<dbReference type="GeneID" id="10328618"/>
<dbReference type="EMBL" id="GU071098">
    <property type="protein sequence ID" value="ADO98115.1"/>
    <property type="molecule type" value="Genomic_DNA"/>
</dbReference>
<dbReference type="Proteomes" id="UP000006527">
    <property type="component" value="Segment"/>
</dbReference>